<dbReference type="GO" id="GO:0006107">
    <property type="term" value="P:oxaloacetate metabolic process"/>
    <property type="evidence" value="ECO:0007669"/>
    <property type="project" value="TreeGrafter"/>
</dbReference>
<dbReference type="STRING" id="1461694.ATO9_10685"/>
<dbReference type="InterPro" id="IPR015813">
    <property type="entry name" value="Pyrv/PenolPyrv_kinase-like_dom"/>
</dbReference>
<evidence type="ECO:0000256" key="5">
    <source>
        <dbReference type="PIRSR" id="PIRSR015582-1"/>
    </source>
</evidence>
<dbReference type="Proteomes" id="UP000030004">
    <property type="component" value="Unassembled WGS sequence"/>
</dbReference>
<keyword evidence="9" id="KW-1185">Reference proteome</keyword>
<proteinExistence type="inferred from homology"/>
<comment type="cofactor">
    <cofactor evidence="1">
        <name>Mg(2+)</name>
        <dbReference type="ChEBI" id="CHEBI:18420"/>
    </cofactor>
</comment>
<dbReference type="AlphaFoldDB" id="A0A0A0EG81"/>
<dbReference type="GO" id="GO:0000287">
    <property type="term" value="F:magnesium ion binding"/>
    <property type="evidence" value="ECO:0007669"/>
    <property type="project" value="TreeGrafter"/>
</dbReference>
<sequence length="293" mass="31031">MRSFLFVPGDAPRKFEKARAGEADALILDLEDSVAATAKVTARGTVADMLDAPRDEPRNEPGDGPALFVRVNALDTGMTLDDLAAIMPHRPDGIALPKCQGPDDLNRVAHYLAAFEAAHDLPPTPIIAIATETAASLFTLGNYAGCDERLWGMMWGAEDLSADLGARENGAREGFHEPFRLARNLCLAGAAAAGVVAIDTICAVLDDFDVVTREAREARRDGFGAKAVIHPKHVAPVNTAFTPTEEELAWAKKVLAAFAADPGAGVVRIDGQMIDKPHERAAQKIMATAGGTS</sequence>
<evidence type="ECO:0000256" key="3">
    <source>
        <dbReference type="ARBA" id="ARBA00022723"/>
    </source>
</evidence>
<organism evidence="8 9">
    <name type="scientific">Pseudooceanicola atlanticus</name>
    <dbReference type="NCBI Taxonomy" id="1461694"/>
    <lineage>
        <taxon>Bacteria</taxon>
        <taxon>Pseudomonadati</taxon>
        <taxon>Pseudomonadota</taxon>
        <taxon>Alphaproteobacteria</taxon>
        <taxon>Rhodobacterales</taxon>
        <taxon>Paracoccaceae</taxon>
        <taxon>Pseudooceanicola</taxon>
    </lineage>
</organism>
<dbReference type="EMBL" id="AQQX01000003">
    <property type="protein sequence ID" value="KGM49133.1"/>
    <property type="molecule type" value="Genomic_DNA"/>
</dbReference>
<dbReference type="GO" id="GO:0016829">
    <property type="term" value="F:lyase activity"/>
    <property type="evidence" value="ECO:0007669"/>
    <property type="project" value="UniProtKB-KW"/>
</dbReference>
<comment type="similarity">
    <text evidence="2">Belongs to the HpcH/HpaI aldolase family.</text>
</comment>
<dbReference type="InterPro" id="IPR011206">
    <property type="entry name" value="Citrate_lyase_beta/mcl1/mcl2"/>
</dbReference>
<dbReference type="InterPro" id="IPR005000">
    <property type="entry name" value="Aldolase/citrate-lyase_domain"/>
</dbReference>
<feature type="binding site" evidence="6">
    <location>
        <position position="159"/>
    </location>
    <ligand>
        <name>Mg(2+)</name>
        <dbReference type="ChEBI" id="CHEBI:18420"/>
    </ligand>
</feature>
<name>A0A0A0EG81_9RHOB</name>
<feature type="binding site" evidence="6">
    <location>
        <position position="132"/>
    </location>
    <ligand>
        <name>Mg(2+)</name>
        <dbReference type="ChEBI" id="CHEBI:18420"/>
    </ligand>
</feature>
<evidence type="ECO:0000259" key="7">
    <source>
        <dbReference type="Pfam" id="PF03328"/>
    </source>
</evidence>
<keyword evidence="3 6" id="KW-0479">Metal-binding</keyword>
<evidence type="ECO:0000313" key="8">
    <source>
        <dbReference type="EMBL" id="KGM49133.1"/>
    </source>
</evidence>
<feature type="domain" description="HpcH/HpaI aldolase/citrate lyase" evidence="7">
    <location>
        <begin position="2"/>
        <end position="231"/>
    </location>
</feature>
<evidence type="ECO:0000256" key="4">
    <source>
        <dbReference type="ARBA" id="ARBA00022842"/>
    </source>
</evidence>
<protein>
    <submittedName>
        <fullName evidence="8">Citrate lyase</fullName>
    </submittedName>
</protein>
<feature type="binding site" evidence="5">
    <location>
        <position position="70"/>
    </location>
    <ligand>
        <name>substrate</name>
    </ligand>
</feature>
<comment type="caution">
    <text evidence="8">The sequence shown here is derived from an EMBL/GenBank/DDBJ whole genome shotgun (WGS) entry which is preliminary data.</text>
</comment>
<accession>A0A0A0EG81</accession>
<reference evidence="8 9" key="1">
    <citation type="journal article" date="2015" name="Antonie Van Leeuwenhoek">
        <title>Pseudooceanicola atlanticus gen. nov. sp. nov., isolated from surface seawater of the Atlantic Ocean and reclassification of Oceanicola batsensis, Oceanicola marinus, Oceanicola nitratireducens, Oceanicola nanhaiensis, Oceanicola antarcticus and Oceanicola flagellatus, as Pseudooceanicola batsensis comb. nov., Pseudooceanicola marinus comb. nov., Pseudooceanicola nitratireducens comb. nov., Pseudooceanicola nanhaiensis comb. nov., Pseudooceanicola antarcticus comb. nov., and Pseudooceanicola flagellatus comb. nov.</title>
        <authorList>
            <person name="Lai Q."/>
            <person name="Li G."/>
            <person name="Liu X."/>
            <person name="Du Y."/>
            <person name="Sun F."/>
            <person name="Shao Z."/>
        </authorList>
    </citation>
    <scope>NUCLEOTIDE SEQUENCE [LARGE SCALE GENOMIC DNA]</scope>
    <source>
        <strain evidence="8 9">22II-s11g</strain>
    </source>
</reference>
<dbReference type="PANTHER" id="PTHR32308">
    <property type="entry name" value="LYASE BETA SUBUNIT, PUTATIVE (AFU_ORTHOLOGUE AFUA_4G13030)-RELATED"/>
    <property type="match status" value="1"/>
</dbReference>
<dbReference type="OrthoDB" id="9800547at2"/>
<dbReference type="PIRSF" id="PIRSF015582">
    <property type="entry name" value="Cit_lyase_B"/>
    <property type="match status" value="1"/>
</dbReference>
<keyword evidence="4 6" id="KW-0460">Magnesium</keyword>
<dbReference type="Gene3D" id="3.20.20.60">
    <property type="entry name" value="Phosphoenolpyruvate-binding domains"/>
    <property type="match status" value="1"/>
</dbReference>
<dbReference type="eggNOG" id="COG2301">
    <property type="taxonomic scope" value="Bacteria"/>
</dbReference>
<dbReference type="InterPro" id="IPR040442">
    <property type="entry name" value="Pyrv_kinase-like_dom_sf"/>
</dbReference>
<keyword evidence="8" id="KW-0456">Lyase</keyword>
<dbReference type="SUPFAM" id="SSF51621">
    <property type="entry name" value="Phosphoenolpyruvate/pyruvate domain"/>
    <property type="match status" value="1"/>
</dbReference>
<dbReference type="Pfam" id="PF03328">
    <property type="entry name" value="HpcH_HpaI"/>
    <property type="match status" value="1"/>
</dbReference>
<dbReference type="PANTHER" id="PTHR32308:SF0">
    <property type="entry name" value="HPCH_HPAI ALDOLASE_CITRATE LYASE DOMAIN-CONTAINING PROTEIN"/>
    <property type="match status" value="1"/>
</dbReference>
<feature type="binding site" evidence="5">
    <location>
        <position position="132"/>
    </location>
    <ligand>
        <name>substrate</name>
    </ligand>
</feature>
<evidence type="ECO:0000313" key="9">
    <source>
        <dbReference type="Proteomes" id="UP000030004"/>
    </source>
</evidence>
<gene>
    <name evidence="8" type="ORF">ATO9_10685</name>
</gene>
<evidence type="ECO:0000256" key="6">
    <source>
        <dbReference type="PIRSR" id="PIRSR015582-2"/>
    </source>
</evidence>
<evidence type="ECO:0000256" key="2">
    <source>
        <dbReference type="ARBA" id="ARBA00005568"/>
    </source>
</evidence>
<evidence type="ECO:0000256" key="1">
    <source>
        <dbReference type="ARBA" id="ARBA00001946"/>
    </source>
</evidence>